<accession>A0AAV6J4T5</accession>
<evidence type="ECO:0000313" key="1">
    <source>
        <dbReference type="EMBL" id="KAG5536161.1"/>
    </source>
</evidence>
<keyword evidence="2" id="KW-1185">Reference proteome</keyword>
<evidence type="ECO:0000313" key="2">
    <source>
        <dbReference type="Proteomes" id="UP000823749"/>
    </source>
</evidence>
<dbReference type="EMBL" id="JACTNZ010000008">
    <property type="protein sequence ID" value="KAG5536161.1"/>
    <property type="molecule type" value="Genomic_DNA"/>
</dbReference>
<name>A0AAV6J4T5_9ERIC</name>
<gene>
    <name evidence="1" type="ORF">RHGRI_023824</name>
</gene>
<sequence length="198" mass="22035">MALHDYDFSYESEFATAIGAGAFAIHSVEDANSEYQKKWRSMSRVKTRKDDLFSQPEARRFPGKKAKGAGKIDLVCVNIYEVQFSFPFLTGGILLPDSLKDFLNGATSVLLVVEYSFGYNSVAQVSVPLCCATNRTKEEKLFVKAKLNRFDKACNQWKERGASMVKLTLYIVVAMCTMQGIKATPDGEYLIALGALKQ</sequence>
<comment type="caution">
    <text evidence="1">The sequence shown here is derived from an EMBL/GenBank/DDBJ whole genome shotgun (WGS) entry which is preliminary data.</text>
</comment>
<organism evidence="1 2">
    <name type="scientific">Rhododendron griersonianum</name>
    <dbReference type="NCBI Taxonomy" id="479676"/>
    <lineage>
        <taxon>Eukaryota</taxon>
        <taxon>Viridiplantae</taxon>
        <taxon>Streptophyta</taxon>
        <taxon>Embryophyta</taxon>
        <taxon>Tracheophyta</taxon>
        <taxon>Spermatophyta</taxon>
        <taxon>Magnoliopsida</taxon>
        <taxon>eudicotyledons</taxon>
        <taxon>Gunneridae</taxon>
        <taxon>Pentapetalae</taxon>
        <taxon>asterids</taxon>
        <taxon>Ericales</taxon>
        <taxon>Ericaceae</taxon>
        <taxon>Ericoideae</taxon>
        <taxon>Rhodoreae</taxon>
        <taxon>Rhododendron</taxon>
    </lineage>
</organism>
<proteinExistence type="predicted"/>
<dbReference type="Proteomes" id="UP000823749">
    <property type="component" value="Chromosome 8"/>
</dbReference>
<reference evidence="1" key="1">
    <citation type="submission" date="2020-08" db="EMBL/GenBank/DDBJ databases">
        <title>Plant Genome Project.</title>
        <authorList>
            <person name="Zhang R.-G."/>
        </authorList>
    </citation>
    <scope>NUCLEOTIDE SEQUENCE</scope>
    <source>
        <strain evidence="1">WSP0</strain>
        <tissue evidence="1">Leaf</tissue>
    </source>
</reference>
<dbReference type="AlphaFoldDB" id="A0AAV6J4T5"/>
<protein>
    <submittedName>
        <fullName evidence="1">Uncharacterized protein</fullName>
    </submittedName>
</protein>